<gene>
    <name evidence="3" type="ORF">QNI16_26345</name>
</gene>
<dbReference type="EMBL" id="JASJOS010000013">
    <property type="protein sequence ID" value="MDJ1484045.1"/>
    <property type="molecule type" value="Genomic_DNA"/>
</dbReference>
<evidence type="ECO:0000256" key="1">
    <source>
        <dbReference type="SAM" id="Coils"/>
    </source>
</evidence>
<organism evidence="3 4">
    <name type="scientific">Xanthocytophaga flava</name>
    <dbReference type="NCBI Taxonomy" id="3048013"/>
    <lineage>
        <taxon>Bacteria</taxon>
        <taxon>Pseudomonadati</taxon>
        <taxon>Bacteroidota</taxon>
        <taxon>Cytophagia</taxon>
        <taxon>Cytophagales</taxon>
        <taxon>Rhodocytophagaceae</taxon>
        <taxon>Xanthocytophaga</taxon>
    </lineage>
</organism>
<accession>A0AAE3QVJ0</accession>
<evidence type="ECO:0000313" key="3">
    <source>
        <dbReference type="EMBL" id="MDJ1484045.1"/>
    </source>
</evidence>
<keyword evidence="2" id="KW-0812">Transmembrane</keyword>
<protein>
    <submittedName>
        <fullName evidence="3">Uncharacterized protein</fullName>
    </submittedName>
</protein>
<evidence type="ECO:0000313" key="4">
    <source>
        <dbReference type="Proteomes" id="UP001241110"/>
    </source>
</evidence>
<proteinExistence type="predicted"/>
<dbReference type="RefSeq" id="WP_313984797.1">
    <property type="nucleotide sequence ID" value="NZ_JASJOS010000013.1"/>
</dbReference>
<sequence length="169" mass="19493">METKKPIDLLALQDKLKQEEQSKSLADANSLSEEEIASYEKAQREVNIERLRIENEDLRLKLNIQREIHILEQQRLILENNTRNLANEDQKQDTQERKKYAQRIFWMLCSWLVIVLAAIVTSGSKAWDFHLSDAIVLALIGSMTANVAGFFFAVVKYLFPEKGSNAKDK</sequence>
<feature type="transmembrane region" description="Helical" evidence="2">
    <location>
        <begin position="134"/>
        <end position="159"/>
    </location>
</feature>
<feature type="coiled-coil region" evidence="1">
    <location>
        <begin position="39"/>
        <end position="88"/>
    </location>
</feature>
<reference evidence="3" key="1">
    <citation type="submission" date="2023-05" db="EMBL/GenBank/DDBJ databases">
        <authorList>
            <person name="Zhang X."/>
        </authorList>
    </citation>
    <scope>NUCLEOTIDE SEQUENCE</scope>
    <source>
        <strain evidence="3">YF14B1</strain>
    </source>
</reference>
<keyword evidence="1" id="KW-0175">Coiled coil</keyword>
<feature type="transmembrane region" description="Helical" evidence="2">
    <location>
        <begin position="104"/>
        <end position="122"/>
    </location>
</feature>
<keyword evidence="2" id="KW-0472">Membrane</keyword>
<keyword evidence="2" id="KW-1133">Transmembrane helix</keyword>
<comment type="caution">
    <text evidence="3">The sequence shown here is derived from an EMBL/GenBank/DDBJ whole genome shotgun (WGS) entry which is preliminary data.</text>
</comment>
<name>A0AAE3QVJ0_9BACT</name>
<evidence type="ECO:0000256" key="2">
    <source>
        <dbReference type="SAM" id="Phobius"/>
    </source>
</evidence>
<dbReference type="Proteomes" id="UP001241110">
    <property type="component" value="Unassembled WGS sequence"/>
</dbReference>
<dbReference type="AlphaFoldDB" id="A0AAE3QVJ0"/>